<evidence type="ECO:0000313" key="3">
    <source>
        <dbReference type="EMBL" id="RPB13714.1"/>
    </source>
</evidence>
<protein>
    <recommendedName>
        <fullName evidence="2">Rrn9 domain-containing protein</fullName>
    </recommendedName>
</protein>
<feature type="region of interest" description="Disordered" evidence="1">
    <location>
        <begin position="192"/>
        <end position="224"/>
    </location>
</feature>
<dbReference type="InParanoid" id="A0A3N4KSX4"/>
<reference evidence="3 4" key="1">
    <citation type="journal article" date="2018" name="Nat. Ecol. Evol.">
        <title>Pezizomycetes genomes reveal the molecular basis of ectomycorrhizal truffle lifestyle.</title>
        <authorList>
            <person name="Murat C."/>
            <person name="Payen T."/>
            <person name="Noel B."/>
            <person name="Kuo A."/>
            <person name="Morin E."/>
            <person name="Chen J."/>
            <person name="Kohler A."/>
            <person name="Krizsan K."/>
            <person name="Balestrini R."/>
            <person name="Da Silva C."/>
            <person name="Montanini B."/>
            <person name="Hainaut M."/>
            <person name="Levati E."/>
            <person name="Barry K.W."/>
            <person name="Belfiori B."/>
            <person name="Cichocki N."/>
            <person name="Clum A."/>
            <person name="Dockter R.B."/>
            <person name="Fauchery L."/>
            <person name="Guy J."/>
            <person name="Iotti M."/>
            <person name="Le Tacon F."/>
            <person name="Lindquist E.A."/>
            <person name="Lipzen A."/>
            <person name="Malagnac F."/>
            <person name="Mello A."/>
            <person name="Molinier V."/>
            <person name="Miyauchi S."/>
            <person name="Poulain J."/>
            <person name="Riccioni C."/>
            <person name="Rubini A."/>
            <person name="Sitrit Y."/>
            <person name="Splivallo R."/>
            <person name="Traeger S."/>
            <person name="Wang M."/>
            <person name="Zifcakova L."/>
            <person name="Wipf D."/>
            <person name="Zambonelli A."/>
            <person name="Paolocci F."/>
            <person name="Nowrousian M."/>
            <person name="Ottonello S."/>
            <person name="Baldrian P."/>
            <person name="Spatafora J.W."/>
            <person name="Henrissat B."/>
            <person name="Nagy L.G."/>
            <person name="Aury J.M."/>
            <person name="Wincker P."/>
            <person name="Grigoriev I.V."/>
            <person name="Bonfante P."/>
            <person name="Martin F.M."/>
        </authorList>
    </citation>
    <scope>NUCLEOTIDE SEQUENCE [LARGE SCALE GENOMIC DNA]</scope>
    <source>
        <strain evidence="3 4">CCBAS932</strain>
    </source>
</reference>
<evidence type="ECO:0000313" key="4">
    <source>
        <dbReference type="Proteomes" id="UP000277580"/>
    </source>
</evidence>
<dbReference type="OrthoDB" id="5412288at2759"/>
<feature type="compositionally biased region" description="Low complexity" evidence="1">
    <location>
        <begin position="139"/>
        <end position="148"/>
    </location>
</feature>
<name>A0A3N4KSX4_9PEZI</name>
<dbReference type="AlphaFoldDB" id="A0A3N4KSX4"/>
<feature type="compositionally biased region" description="Acidic residues" evidence="1">
    <location>
        <begin position="347"/>
        <end position="363"/>
    </location>
</feature>
<evidence type="ECO:0000256" key="1">
    <source>
        <dbReference type="SAM" id="MobiDB-lite"/>
    </source>
</evidence>
<dbReference type="InterPro" id="IPR019622">
    <property type="entry name" value="Rrn9_dom"/>
</dbReference>
<feature type="compositionally biased region" description="Basic residues" evidence="1">
    <location>
        <begin position="313"/>
        <end position="323"/>
    </location>
</feature>
<feature type="region of interest" description="Disordered" evidence="1">
    <location>
        <begin position="309"/>
        <end position="379"/>
    </location>
</feature>
<sequence length="419" mass="46405">MSARRSIFNVPSSDNEDQELPEHQPSDLSVSDPGSESDQPPPSDDDDDEAPSDEEDGEEDLPQDAQNARADHDPDDSDSDSDPDSSYRWGTHHDTRRTVQPFYGVIAALDRAHNSSLSAHLYSAHLIKRYNLAAPLPTPSNTSTSTSETEPERRENRAYSPTQLASDALLPRSKRFITNSWTSWPHPADHVPRGYEHEPHTLKSQPRRSHIDPSTYSAPTAAAEAAPSHMLEEVLTAAFLRAGKEKLLARGEAAGALIPVLDEDVSNHLLRPVVRSVISRLDKLLVGLHHERSYTKALVAEDAAAATAAAAHAPRRPHKRQQVRRKETVSSAEAARERRRAVTPMTDTEDEAEAEAEEAEEADSQPVRKRKRAPSPIARQWAKKRMTRLRLRDWSNVVGVAALTGFEGGVETRTNNIFK</sequence>
<feature type="compositionally biased region" description="Basic and acidic residues" evidence="1">
    <location>
        <begin position="192"/>
        <end position="201"/>
    </location>
</feature>
<evidence type="ECO:0000259" key="2">
    <source>
        <dbReference type="Pfam" id="PF10680"/>
    </source>
</evidence>
<feature type="region of interest" description="Disordered" evidence="1">
    <location>
        <begin position="134"/>
        <end position="159"/>
    </location>
</feature>
<keyword evidence="4" id="KW-1185">Reference proteome</keyword>
<organism evidence="3 4">
    <name type="scientific">Morchella conica CCBAS932</name>
    <dbReference type="NCBI Taxonomy" id="1392247"/>
    <lineage>
        <taxon>Eukaryota</taxon>
        <taxon>Fungi</taxon>
        <taxon>Dikarya</taxon>
        <taxon>Ascomycota</taxon>
        <taxon>Pezizomycotina</taxon>
        <taxon>Pezizomycetes</taxon>
        <taxon>Pezizales</taxon>
        <taxon>Morchellaceae</taxon>
        <taxon>Morchella</taxon>
    </lineage>
</organism>
<dbReference type="Pfam" id="PF10680">
    <property type="entry name" value="RRN9"/>
    <property type="match status" value="1"/>
</dbReference>
<dbReference type="Proteomes" id="UP000277580">
    <property type="component" value="Unassembled WGS sequence"/>
</dbReference>
<feature type="compositionally biased region" description="Acidic residues" evidence="1">
    <location>
        <begin position="43"/>
        <end position="62"/>
    </location>
</feature>
<dbReference type="EMBL" id="ML119121">
    <property type="protein sequence ID" value="RPB13714.1"/>
    <property type="molecule type" value="Genomic_DNA"/>
</dbReference>
<accession>A0A3N4KSX4</accession>
<feature type="domain" description="Rrn9" evidence="2">
    <location>
        <begin position="109"/>
        <end position="196"/>
    </location>
</feature>
<feature type="compositionally biased region" description="Acidic residues" evidence="1">
    <location>
        <begin position="73"/>
        <end position="83"/>
    </location>
</feature>
<feature type="region of interest" description="Disordered" evidence="1">
    <location>
        <begin position="1"/>
        <end position="93"/>
    </location>
</feature>
<proteinExistence type="predicted"/>
<gene>
    <name evidence="3" type="ORF">P167DRAFT_564267</name>
</gene>
<feature type="compositionally biased region" description="Low complexity" evidence="1">
    <location>
        <begin position="213"/>
        <end position="224"/>
    </location>
</feature>
<dbReference type="STRING" id="1392247.A0A3N4KSX4"/>